<proteinExistence type="predicted"/>
<protein>
    <submittedName>
        <fullName evidence="1">DUF72 domain-containing protein</fullName>
    </submittedName>
</protein>
<organism evidence="1 2">
    <name type="scientific">Flaviflagellibacter deserti</name>
    <dbReference type="NCBI Taxonomy" id="2267266"/>
    <lineage>
        <taxon>Bacteria</taxon>
        <taxon>Pseudomonadati</taxon>
        <taxon>Pseudomonadota</taxon>
        <taxon>Alphaproteobacteria</taxon>
        <taxon>Hyphomicrobiales</taxon>
        <taxon>Flaviflagellibacter</taxon>
    </lineage>
</organism>
<evidence type="ECO:0000313" key="1">
    <source>
        <dbReference type="EMBL" id="MFC5067537.1"/>
    </source>
</evidence>
<dbReference type="PANTHER" id="PTHR30348">
    <property type="entry name" value="UNCHARACTERIZED PROTEIN YECE"/>
    <property type="match status" value="1"/>
</dbReference>
<keyword evidence="2" id="KW-1185">Reference proteome</keyword>
<dbReference type="RefSeq" id="WP_114957025.1">
    <property type="nucleotide sequence ID" value="NZ_JBHSJF010000005.1"/>
</dbReference>
<dbReference type="InterPro" id="IPR002763">
    <property type="entry name" value="DUF72"/>
</dbReference>
<dbReference type="Proteomes" id="UP001595796">
    <property type="component" value="Unassembled WGS sequence"/>
</dbReference>
<reference evidence="2" key="1">
    <citation type="journal article" date="2019" name="Int. J. Syst. Evol. Microbiol.">
        <title>The Global Catalogue of Microorganisms (GCM) 10K type strain sequencing project: providing services to taxonomists for standard genome sequencing and annotation.</title>
        <authorList>
            <consortium name="The Broad Institute Genomics Platform"/>
            <consortium name="The Broad Institute Genome Sequencing Center for Infectious Disease"/>
            <person name="Wu L."/>
            <person name="Ma J."/>
        </authorList>
    </citation>
    <scope>NUCLEOTIDE SEQUENCE [LARGE SCALE GENOMIC DNA]</scope>
    <source>
        <strain evidence="2">CGMCC 1.16444</strain>
    </source>
</reference>
<accession>A0ABV9YZG4</accession>
<dbReference type="Pfam" id="PF01904">
    <property type="entry name" value="DUF72"/>
    <property type="match status" value="1"/>
</dbReference>
<dbReference type="Gene3D" id="3.20.20.410">
    <property type="entry name" value="Protein of unknown function UPF0759"/>
    <property type="match status" value="1"/>
</dbReference>
<dbReference type="InterPro" id="IPR036520">
    <property type="entry name" value="UPF0759_sf"/>
</dbReference>
<gene>
    <name evidence="1" type="ORF">ACFPFW_05850</name>
</gene>
<comment type="caution">
    <text evidence="1">The sequence shown here is derived from an EMBL/GenBank/DDBJ whole genome shotgun (WGS) entry which is preliminary data.</text>
</comment>
<sequence>MAIYIGIGGWTFEPWRKTFYPEKLAHSRELEHASRQVTSIEVNGTFYRTQAPKTFKSWADETPDGFVFSLKAPRYAVNRRVLAEAGPSIETFVKSGISELGPKLGPILWQFAATKKYDPDDFAAFMDLLPKEADGVLLRHAIEPRHDSFKTPEFLALLRKHNAALVYAHSDEYPEIADPTADFVYARLQKSVEDEETGYSGSELDAWAKRVETWSKGGAPDDLDLIEPAPKAKQRDCFIYFIAGAKIRNPHAAQALISRLK</sequence>
<dbReference type="SUPFAM" id="SSF117396">
    <property type="entry name" value="TM1631-like"/>
    <property type="match status" value="1"/>
</dbReference>
<dbReference type="EMBL" id="JBHSJF010000005">
    <property type="protein sequence ID" value="MFC5067537.1"/>
    <property type="molecule type" value="Genomic_DNA"/>
</dbReference>
<name>A0ABV9YZG4_9HYPH</name>
<dbReference type="PANTHER" id="PTHR30348:SF4">
    <property type="entry name" value="DUF72 DOMAIN-CONTAINING PROTEIN"/>
    <property type="match status" value="1"/>
</dbReference>
<evidence type="ECO:0000313" key="2">
    <source>
        <dbReference type="Proteomes" id="UP001595796"/>
    </source>
</evidence>